<keyword evidence="4" id="KW-1185">Reference proteome</keyword>
<dbReference type="InterPro" id="IPR008979">
    <property type="entry name" value="Galactose-bd-like_sf"/>
</dbReference>
<organism evidence="3 4">
    <name type="scientific">Chitinophaga lutea</name>
    <dbReference type="NCBI Taxonomy" id="2488634"/>
    <lineage>
        <taxon>Bacteria</taxon>
        <taxon>Pseudomonadati</taxon>
        <taxon>Bacteroidota</taxon>
        <taxon>Chitinophagia</taxon>
        <taxon>Chitinophagales</taxon>
        <taxon>Chitinophagaceae</taxon>
        <taxon>Chitinophaga</taxon>
    </lineage>
</organism>
<evidence type="ECO:0000313" key="3">
    <source>
        <dbReference type="EMBL" id="RPE14087.1"/>
    </source>
</evidence>
<dbReference type="AlphaFoldDB" id="A0A3N4QDQ1"/>
<feature type="signal peptide" evidence="1">
    <location>
        <begin position="1"/>
        <end position="25"/>
    </location>
</feature>
<sequence length="358" mass="39996">MQKYSVYSLLTMLLAILSISCSKMDATFREYVVPGGITYVGKADSVAVYPGRERLKITWRRGTDPNTRSAVVYWNNKKDSLIVPVKETNAPDVVTAMIDKLPEGTYTFQIYTRDAQNNSSIRVDVQGTSYGRIYESTILSRPISSVKISGSNVVMNWLAADTASFSTEIKFIDQAGVEQKVFLPASEDDITLPNVKEGSYITYRSLYRPSPRSLDTFYTVYESRPLNMAAGKTVKTSSAQGTNTGALAVDELTTTNWQPTDADRKDADKTVWISIDLKAPKEFNAIRFLRAGAGVLKSCKVLGSDNETTWAPLFEKTSGFTTTEDISFNTATRRYVRIEYVFETDGTFNIPEVEIYKR</sequence>
<protein>
    <recommendedName>
        <fullName evidence="2">F5/8 type C domain-containing protein</fullName>
    </recommendedName>
</protein>
<accession>A0A3N4QDQ1</accession>
<reference evidence="3 4" key="1">
    <citation type="submission" date="2018-11" db="EMBL/GenBank/DDBJ databases">
        <title>Chitinophaga lutea sp.nov., isolate from arsenic contaminated soil.</title>
        <authorList>
            <person name="Zong Y."/>
        </authorList>
    </citation>
    <scope>NUCLEOTIDE SEQUENCE [LARGE SCALE GENOMIC DNA]</scope>
    <source>
        <strain evidence="3 4">ZY74</strain>
    </source>
</reference>
<dbReference type="EMBL" id="RPDH01000001">
    <property type="protein sequence ID" value="RPE14087.1"/>
    <property type="molecule type" value="Genomic_DNA"/>
</dbReference>
<dbReference type="Proteomes" id="UP000278351">
    <property type="component" value="Unassembled WGS sequence"/>
</dbReference>
<feature type="chain" id="PRO_5018028743" description="F5/8 type C domain-containing protein" evidence="1">
    <location>
        <begin position="26"/>
        <end position="358"/>
    </location>
</feature>
<evidence type="ECO:0000259" key="2">
    <source>
        <dbReference type="PROSITE" id="PS50022"/>
    </source>
</evidence>
<gene>
    <name evidence="3" type="ORF">EGT74_11430</name>
</gene>
<evidence type="ECO:0000256" key="1">
    <source>
        <dbReference type="SAM" id="SignalP"/>
    </source>
</evidence>
<dbReference type="OrthoDB" id="1043438at2"/>
<proteinExistence type="predicted"/>
<dbReference type="Pfam" id="PF16389">
    <property type="entry name" value="DUF4998"/>
    <property type="match status" value="1"/>
</dbReference>
<dbReference type="PROSITE" id="PS51257">
    <property type="entry name" value="PROKAR_LIPOPROTEIN"/>
    <property type="match status" value="1"/>
</dbReference>
<dbReference type="RefSeq" id="WP_123846600.1">
    <property type="nucleotide sequence ID" value="NZ_RPDH01000001.1"/>
</dbReference>
<dbReference type="PROSITE" id="PS50022">
    <property type="entry name" value="FA58C_3"/>
    <property type="match status" value="1"/>
</dbReference>
<dbReference type="Pfam" id="PF00754">
    <property type="entry name" value="F5_F8_type_C"/>
    <property type="match status" value="1"/>
</dbReference>
<dbReference type="InterPro" id="IPR000421">
    <property type="entry name" value="FA58C"/>
</dbReference>
<comment type="caution">
    <text evidence="3">The sequence shown here is derived from an EMBL/GenBank/DDBJ whole genome shotgun (WGS) entry which is preliminary data.</text>
</comment>
<keyword evidence="1" id="KW-0732">Signal</keyword>
<name>A0A3N4QDQ1_9BACT</name>
<dbReference type="Gene3D" id="2.60.120.260">
    <property type="entry name" value="Galactose-binding domain-like"/>
    <property type="match status" value="1"/>
</dbReference>
<evidence type="ECO:0000313" key="4">
    <source>
        <dbReference type="Proteomes" id="UP000278351"/>
    </source>
</evidence>
<feature type="domain" description="F5/8 type C" evidence="2">
    <location>
        <begin position="220"/>
        <end position="358"/>
    </location>
</feature>
<dbReference type="SUPFAM" id="SSF49785">
    <property type="entry name" value="Galactose-binding domain-like"/>
    <property type="match status" value="1"/>
</dbReference>